<accession>A0A7K1Y0U4</accession>
<dbReference type="EMBL" id="WVHS01000003">
    <property type="protein sequence ID" value="MXV16708.1"/>
    <property type="molecule type" value="Genomic_DNA"/>
</dbReference>
<organism evidence="1 2">
    <name type="scientific">Hufsiella ginkgonis</name>
    <dbReference type="NCBI Taxonomy" id="2695274"/>
    <lineage>
        <taxon>Bacteria</taxon>
        <taxon>Pseudomonadati</taxon>
        <taxon>Bacteroidota</taxon>
        <taxon>Sphingobacteriia</taxon>
        <taxon>Sphingobacteriales</taxon>
        <taxon>Sphingobacteriaceae</taxon>
        <taxon>Hufsiella</taxon>
    </lineage>
</organism>
<dbReference type="RefSeq" id="WP_160907684.1">
    <property type="nucleotide sequence ID" value="NZ_WVHS01000003.1"/>
</dbReference>
<dbReference type="SUPFAM" id="SSF53335">
    <property type="entry name" value="S-adenosyl-L-methionine-dependent methyltransferases"/>
    <property type="match status" value="1"/>
</dbReference>
<reference evidence="1 2" key="1">
    <citation type="submission" date="2019-11" db="EMBL/GenBank/DDBJ databases">
        <title>Pedobacter sp. HMF7056 Genome sequencing and assembly.</title>
        <authorList>
            <person name="Kang H."/>
            <person name="Kim H."/>
            <person name="Joh K."/>
        </authorList>
    </citation>
    <scope>NUCLEOTIDE SEQUENCE [LARGE SCALE GENOMIC DNA]</scope>
    <source>
        <strain evidence="1 2">HMF7056</strain>
    </source>
</reference>
<gene>
    <name evidence="1" type="ORF">GS398_15510</name>
</gene>
<dbReference type="GO" id="GO:0008168">
    <property type="term" value="F:methyltransferase activity"/>
    <property type="evidence" value="ECO:0007669"/>
    <property type="project" value="UniProtKB-KW"/>
</dbReference>
<dbReference type="InterPro" id="IPR029063">
    <property type="entry name" value="SAM-dependent_MTases_sf"/>
</dbReference>
<dbReference type="AlphaFoldDB" id="A0A7K1Y0U4"/>
<dbReference type="GO" id="GO:0032259">
    <property type="term" value="P:methylation"/>
    <property type="evidence" value="ECO:0007669"/>
    <property type="project" value="UniProtKB-KW"/>
</dbReference>
<evidence type="ECO:0000313" key="1">
    <source>
        <dbReference type="EMBL" id="MXV16708.1"/>
    </source>
</evidence>
<evidence type="ECO:0000313" key="2">
    <source>
        <dbReference type="Proteomes" id="UP000451233"/>
    </source>
</evidence>
<comment type="caution">
    <text evidence="1">The sequence shown here is derived from an EMBL/GenBank/DDBJ whole genome shotgun (WGS) entry which is preliminary data.</text>
</comment>
<proteinExistence type="predicted"/>
<keyword evidence="2" id="KW-1185">Reference proteome</keyword>
<keyword evidence="1" id="KW-0808">Transferase</keyword>
<keyword evidence="1" id="KW-0489">Methyltransferase</keyword>
<protein>
    <submittedName>
        <fullName evidence="1">Methyltransferase domain-containing protein</fullName>
    </submittedName>
</protein>
<dbReference type="Pfam" id="PF13489">
    <property type="entry name" value="Methyltransf_23"/>
    <property type="match status" value="1"/>
</dbReference>
<dbReference type="CDD" id="cd02440">
    <property type="entry name" value="AdoMet_MTases"/>
    <property type="match status" value="1"/>
</dbReference>
<name>A0A7K1Y0U4_9SPHI</name>
<dbReference type="Proteomes" id="UP000451233">
    <property type="component" value="Unassembled WGS sequence"/>
</dbReference>
<dbReference type="Gene3D" id="3.40.50.150">
    <property type="entry name" value="Vaccinia Virus protein VP39"/>
    <property type="match status" value="1"/>
</dbReference>
<sequence>MYLHDAIVHNQDDPNEIVPLLNKYFNPSSVIDLGCGIGNFLSKFKELGVKKVLGIDGAWSDNEMQMLQPEDLLLKNISDELHINDKFDLAMSLEVGEHLEGKYASKIINDLTGFSDLIVFSAAIPNQGGQDHVNEQWPDYWVKIFNTFGYDCYDLLRPILWSNPNVHYWYAQNMFIAVRSSNAAIVDKLLSDFPFLRDKKNVVPSLVHPLQLQRTISETRHLHTFRKLVKGQGSIQEYKEFFKSRLTRK</sequence>